<dbReference type="AlphaFoldDB" id="A0AAX0BG92"/>
<dbReference type="InterPro" id="IPR001539">
    <property type="entry name" value="Peptidase_U32"/>
</dbReference>
<dbReference type="PANTHER" id="PTHR30217:SF10">
    <property type="entry name" value="23S RRNA 5-HYDROXYCYTIDINE C2501 SYNTHASE"/>
    <property type="match status" value="1"/>
</dbReference>
<sequence length="377" mass="43899">MSIGLSIPMTFEDDYLDNIIELNNTRTGHAYIKEVYGARREDIIGNLRPSFTLKYISDDNLKKYIARLHKNGIEFNYVINSTVSDGREYTDEGRKSIVSYVKNLLEMGVDSFTITSSYYMILLKNHFQNININASICNEIDNVQKAKEFELSGANVLVLNRDINRNFKIIKVIKENTSAELKVLCTTPCVYRCPDVHYHSNLSSVLSNELQKYLPVDENNSISHTSVKCMLKKLVHLEENIKSPWIRPEDMKYYEEAGISLFKIDGRDRSAEYNIEVVKAYLNQSFDGNLLYLMKPGYPQYLTSIEEGKCTEYLRLGINNRELDDFLEPFIKGNIICDNGCEKCQYCKRISEKIIYDKEWICDFKKFLFKEIEKRYT</sequence>
<proteinExistence type="predicted"/>
<organism evidence="1 2">
    <name type="scientific">Agathobacter rectalis</name>
    <dbReference type="NCBI Taxonomy" id="39491"/>
    <lineage>
        <taxon>Bacteria</taxon>
        <taxon>Bacillati</taxon>
        <taxon>Bacillota</taxon>
        <taxon>Clostridia</taxon>
        <taxon>Lachnospirales</taxon>
        <taxon>Lachnospiraceae</taxon>
        <taxon>Agathobacter</taxon>
    </lineage>
</organism>
<dbReference type="RefSeq" id="WP_173840826.1">
    <property type="nucleotide sequence ID" value="NZ_JAAILW010000013.1"/>
</dbReference>
<evidence type="ECO:0000313" key="2">
    <source>
        <dbReference type="Proteomes" id="UP001193670"/>
    </source>
</evidence>
<gene>
    <name evidence="1" type="ORF">G4319_08015</name>
</gene>
<dbReference type="InterPro" id="IPR051454">
    <property type="entry name" value="RNA/ubiquinone_mod_enzymes"/>
</dbReference>
<name>A0AAX0BG92_9FIRM</name>
<comment type="caution">
    <text evidence="1">The sequence shown here is derived from an EMBL/GenBank/DDBJ whole genome shotgun (WGS) entry which is preliminary data.</text>
</comment>
<reference evidence="1" key="2">
    <citation type="submission" date="2020-02" db="EMBL/GenBank/DDBJ databases">
        <authorList>
            <person name="Littmann E."/>
            <person name="Sorbara M."/>
        </authorList>
    </citation>
    <scope>NUCLEOTIDE SEQUENCE</scope>
    <source>
        <strain evidence="1">MSK.17.79</strain>
    </source>
</reference>
<accession>A0AAX0BG92</accession>
<dbReference type="Proteomes" id="UP001193670">
    <property type="component" value="Unassembled WGS sequence"/>
</dbReference>
<dbReference type="EMBL" id="JAAILW010000013">
    <property type="protein sequence ID" value="NSC27294.1"/>
    <property type="molecule type" value="Genomic_DNA"/>
</dbReference>
<protein>
    <recommendedName>
        <fullName evidence="3">Peptidase U32</fullName>
    </recommendedName>
</protein>
<dbReference type="Pfam" id="PF01136">
    <property type="entry name" value="Peptidase_U32"/>
    <property type="match status" value="1"/>
</dbReference>
<reference evidence="1" key="1">
    <citation type="journal article" date="2020" name="Cell Host Microbe">
        <title>Functional and Genomic Variation between Human-Derived Isolates of Lachnospiraceae Reveals Inter- and Intra-Species Diversity.</title>
        <authorList>
            <person name="Sorbara M.T."/>
            <person name="Littmann E.R."/>
            <person name="Fontana E."/>
            <person name="Moody T.U."/>
            <person name="Kohout C.E."/>
            <person name="Gjonbalaj M."/>
            <person name="Eaton V."/>
            <person name="Seok R."/>
            <person name="Leiner I.M."/>
            <person name="Pamer E.G."/>
        </authorList>
    </citation>
    <scope>NUCLEOTIDE SEQUENCE</scope>
    <source>
        <strain evidence="1">MSK.17.79</strain>
    </source>
</reference>
<evidence type="ECO:0008006" key="3">
    <source>
        <dbReference type="Google" id="ProtNLM"/>
    </source>
</evidence>
<evidence type="ECO:0000313" key="1">
    <source>
        <dbReference type="EMBL" id="NSC27294.1"/>
    </source>
</evidence>
<dbReference type="PANTHER" id="PTHR30217">
    <property type="entry name" value="PEPTIDASE U32 FAMILY"/>
    <property type="match status" value="1"/>
</dbReference>